<organism evidence="2 3">
    <name type="scientific">Streptomyces laculatispora</name>
    <dbReference type="NCBI Taxonomy" id="887464"/>
    <lineage>
        <taxon>Bacteria</taxon>
        <taxon>Bacillati</taxon>
        <taxon>Actinomycetota</taxon>
        <taxon>Actinomycetes</taxon>
        <taxon>Kitasatosporales</taxon>
        <taxon>Streptomycetaceae</taxon>
        <taxon>Streptomyces</taxon>
    </lineage>
</organism>
<dbReference type="RefSeq" id="WP_306090392.1">
    <property type="nucleotide sequence ID" value="NZ_CP120992.1"/>
</dbReference>
<proteinExistence type="predicted"/>
<keyword evidence="1" id="KW-0812">Transmembrane</keyword>
<evidence type="ECO:0000256" key="1">
    <source>
        <dbReference type="SAM" id="Phobius"/>
    </source>
</evidence>
<protein>
    <submittedName>
        <fullName evidence="2">Uncharacterized protein</fullName>
    </submittedName>
</protein>
<evidence type="ECO:0000313" key="3">
    <source>
        <dbReference type="Proteomes" id="UP001229952"/>
    </source>
</evidence>
<sequence length="99" mass="11492">MANWQRSLSDAFWTLDRLLGGQRRPTRIQKWTARHPIGTGFCVAVPYALFFFWLSSPEPENLWKAALGGLAMGFVFVPFVLLERLRQRRLMRLGIWDGP</sequence>
<evidence type="ECO:0000313" key="2">
    <source>
        <dbReference type="EMBL" id="WLQ42725.1"/>
    </source>
</evidence>
<keyword evidence="3" id="KW-1185">Reference proteome</keyword>
<reference evidence="2 3" key="1">
    <citation type="submission" date="2023-03" db="EMBL/GenBank/DDBJ databases">
        <title>Isolation and description of six Streptomyces strains from soil environments, able to metabolize different microbial glucans.</title>
        <authorList>
            <person name="Widen T."/>
            <person name="Larsbrink J."/>
        </authorList>
    </citation>
    <scope>NUCLEOTIDE SEQUENCE [LARGE SCALE GENOMIC DNA]</scope>
    <source>
        <strain evidence="2 3">Mut2</strain>
    </source>
</reference>
<accession>A0ABY9I776</accession>
<keyword evidence="1" id="KW-1133">Transmembrane helix</keyword>
<keyword evidence="1" id="KW-0472">Membrane</keyword>
<feature type="transmembrane region" description="Helical" evidence="1">
    <location>
        <begin position="62"/>
        <end position="82"/>
    </location>
</feature>
<dbReference type="Proteomes" id="UP001229952">
    <property type="component" value="Chromosome"/>
</dbReference>
<name>A0ABY9I776_9ACTN</name>
<dbReference type="EMBL" id="CP120992">
    <property type="protein sequence ID" value="WLQ42725.1"/>
    <property type="molecule type" value="Genomic_DNA"/>
</dbReference>
<gene>
    <name evidence="2" type="ORF">P8A22_23990</name>
</gene>
<feature type="transmembrane region" description="Helical" evidence="1">
    <location>
        <begin position="37"/>
        <end position="56"/>
    </location>
</feature>